<dbReference type="SUPFAM" id="SSF63446">
    <property type="entry name" value="Type I dockerin domain"/>
    <property type="match status" value="1"/>
</dbReference>
<dbReference type="Gene3D" id="3.40.390.10">
    <property type="entry name" value="Collagenase (Catalytic Domain)"/>
    <property type="match status" value="1"/>
</dbReference>
<dbReference type="GO" id="GO:0008237">
    <property type="term" value="F:metallopeptidase activity"/>
    <property type="evidence" value="ECO:0007669"/>
    <property type="project" value="InterPro"/>
</dbReference>
<accession>A0A1H9AQT5</accession>
<dbReference type="InterPro" id="IPR024079">
    <property type="entry name" value="MetalloPept_cat_dom_sf"/>
</dbReference>
<dbReference type="Proteomes" id="UP000199021">
    <property type="component" value="Unassembled WGS sequence"/>
</dbReference>
<dbReference type="AlphaFoldDB" id="A0A1H9AQT5"/>
<sequence length="846" mass="93260">MFRFLIGLLLIATPMLAIGQSSHECGFELDVLSAKAADAAFKSFHASKPLPSELKSQDTLQLPIRFTVFRNDDGSMPEVYGRSSGVVTQQEVDQALSNLNLAYGPLKVRFIQEGPINYVDNSRARLAEVPSHYFSFTSSNSNGYVNWKLPSGVVGKGSRLFSPPSSYNQYGPIGNGVFYIRDSTYLLRPTVVHEMGHVFGLLHTFHGGDELYDNPSDPIENSPQVFADKNTRELVIREEVPADSAPFPVPNYRTAGDRLEDTPAWGRMNSNWPNPNDSDCSEYVGALEGVSRCSSGFFQYDCIYRGNYVDYNGNEFIDTDVSISNFMSYSDSSPSICRTSFTNDQYLLQNSTIRRYAVDIWDGSKGTSFTDSVLFWGSNTPVKDINITLTHAADGPANGRYSQVTTPTDGSFTASLFDEKVKAKLSFLGSGSVNKDYVQSSDTSYNIFHYTDSDWLSGVSTADMILTIKYILGMEEFNSFQMLSADVNRDGEVTIIDALELRKLILGQLSGFEAYSSGPWQFVPEVISASADFATNPFNMSIEGIQYHGEAPYLSSTFEYIPQVGSAAGFSAFKLGDVTGDAQAINNSRSSNISASGCPREADAITFYAYSSESNLDNNVTFQYRLTPTFSGPASGFQGEISFDNTTLELLELLPAAKSEDFGSDNYNVIERGSETVVRFSYTYNKGRSTQTKQLSADEQMLVLRFRTKVAGLDPSQEIELGTGLPLEVYHADGCSLSGEILADVELETESGAVGDPLSSPTDFTLALAPNPARDRANIIINSTDSKHYRVIIYSVTTGREFKQWEARTIDGYYRQEIDISDLPNDVFLVKVTDSQKSQSLKLIKI</sequence>
<gene>
    <name evidence="3" type="ORF">SAMN05444359_102167</name>
</gene>
<proteinExistence type="predicted"/>
<evidence type="ECO:0000313" key="3">
    <source>
        <dbReference type="EMBL" id="SEP78278.1"/>
    </source>
</evidence>
<dbReference type="InterPro" id="IPR026444">
    <property type="entry name" value="Secre_tail"/>
</dbReference>
<evidence type="ECO:0000259" key="2">
    <source>
        <dbReference type="PROSITE" id="PS51766"/>
    </source>
</evidence>
<reference evidence="4" key="1">
    <citation type="submission" date="2016-10" db="EMBL/GenBank/DDBJ databases">
        <authorList>
            <person name="Varghese N."/>
            <person name="Submissions S."/>
        </authorList>
    </citation>
    <scope>NUCLEOTIDE SEQUENCE [LARGE SCALE GENOMIC DNA]</scope>
    <source>
        <strain evidence="4">DSM 24740</strain>
    </source>
</reference>
<feature type="signal peptide" evidence="1">
    <location>
        <begin position="1"/>
        <end position="17"/>
    </location>
</feature>
<dbReference type="RefSeq" id="WP_090165350.1">
    <property type="nucleotide sequence ID" value="NZ_FOFB01000002.1"/>
</dbReference>
<dbReference type="NCBIfam" id="TIGR04183">
    <property type="entry name" value="Por_Secre_tail"/>
    <property type="match status" value="1"/>
</dbReference>
<dbReference type="GO" id="GO:0000272">
    <property type="term" value="P:polysaccharide catabolic process"/>
    <property type="evidence" value="ECO:0007669"/>
    <property type="project" value="InterPro"/>
</dbReference>
<dbReference type="STRING" id="478744.SAMN05444359_102167"/>
<dbReference type="InterPro" id="IPR036439">
    <property type="entry name" value="Dockerin_dom_sf"/>
</dbReference>
<name>A0A1H9AQT5_9BACT</name>
<dbReference type="InterPro" id="IPR016134">
    <property type="entry name" value="Dockerin_dom"/>
</dbReference>
<keyword evidence="1" id="KW-0732">Signal</keyword>
<protein>
    <submittedName>
        <fullName evidence="3">Por secretion system C-terminal sorting domain-containing protein</fullName>
    </submittedName>
</protein>
<feature type="chain" id="PRO_5011463290" evidence="1">
    <location>
        <begin position="18"/>
        <end position="846"/>
    </location>
</feature>
<dbReference type="PROSITE" id="PS51766">
    <property type="entry name" value="DOCKERIN"/>
    <property type="match status" value="1"/>
</dbReference>
<dbReference type="OrthoDB" id="6278496at2"/>
<dbReference type="EMBL" id="FOFB01000002">
    <property type="protein sequence ID" value="SEP78278.1"/>
    <property type="molecule type" value="Genomic_DNA"/>
</dbReference>
<evidence type="ECO:0000256" key="1">
    <source>
        <dbReference type="SAM" id="SignalP"/>
    </source>
</evidence>
<dbReference type="InParanoid" id="A0A1H9AQT5"/>
<dbReference type="SUPFAM" id="SSF55486">
    <property type="entry name" value="Metalloproteases ('zincins'), catalytic domain"/>
    <property type="match status" value="1"/>
</dbReference>
<dbReference type="InterPro" id="IPR002105">
    <property type="entry name" value="Dockerin_1_rpt"/>
</dbReference>
<feature type="domain" description="Dockerin" evidence="2">
    <location>
        <begin position="446"/>
        <end position="514"/>
    </location>
</feature>
<evidence type="ECO:0000313" key="4">
    <source>
        <dbReference type="Proteomes" id="UP000199021"/>
    </source>
</evidence>
<organism evidence="3 4">
    <name type="scientific">Neolewinella agarilytica</name>
    <dbReference type="NCBI Taxonomy" id="478744"/>
    <lineage>
        <taxon>Bacteria</taxon>
        <taxon>Pseudomonadati</taxon>
        <taxon>Bacteroidota</taxon>
        <taxon>Saprospiria</taxon>
        <taxon>Saprospirales</taxon>
        <taxon>Lewinellaceae</taxon>
        <taxon>Neolewinella</taxon>
    </lineage>
</organism>
<dbReference type="GO" id="GO:0004553">
    <property type="term" value="F:hydrolase activity, hydrolyzing O-glycosyl compounds"/>
    <property type="evidence" value="ECO:0007669"/>
    <property type="project" value="InterPro"/>
</dbReference>
<dbReference type="CDD" id="cd14256">
    <property type="entry name" value="Dockerin_I"/>
    <property type="match status" value="1"/>
</dbReference>
<dbReference type="Gene3D" id="1.10.1330.10">
    <property type="entry name" value="Dockerin domain"/>
    <property type="match status" value="1"/>
</dbReference>
<keyword evidence="4" id="KW-1185">Reference proteome</keyword>
<dbReference type="Pfam" id="PF00404">
    <property type="entry name" value="Dockerin_1"/>
    <property type="match status" value="1"/>
</dbReference>